<reference evidence="1 2" key="1">
    <citation type="submission" date="2024-06" db="EMBL/GenBank/DDBJ databases">
        <title>Burkholderia sola in Mexico.</title>
        <authorList>
            <person name="Estrada P."/>
        </authorList>
    </citation>
    <scope>NUCLEOTIDE SEQUENCE [LARGE SCALE GENOMIC DNA]</scope>
    <source>
        <strain evidence="1 2">CpTa8-5</strain>
    </source>
</reference>
<keyword evidence="2" id="KW-1185">Reference proteome</keyword>
<dbReference type="RefSeq" id="WP_245170384.1">
    <property type="nucleotide sequence ID" value="NZ_JBEWCH010000016.1"/>
</dbReference>
<organism evidence="1 2">
    <name type="scientific">Burkholderia sola</name>
    <dbReference type="NCBI Taxonomy" id="2843302"/>
    <lineage>
        <taxon>Bacteria</taxon>
        <taxon>Pseudomonadati</taxon>
        <taxon>Pseudomonadota</taxon>
        <taxon>Betaproteobacteria</taxon>
        <taxon>Burkholderiales</taxon>
        <taxon>Burkholderiaceae</taxon>
        <taxon>Burkholderia</taxon>
        <taxon>Burkholderia cepacia complex</taxon>
    </lineage>
</organism>
<proteinExistence type="predicted"/>
<dbReference type="Proteomes" id="UP001548587">
    <property type="component" value="Unassembled WGS sequence"/>
</dbReference>
<evidence type="ECO:0000313" key="2">
    <source>
        <dbReference type="Proteomes" id="UP001548587"/>
    </source>
</evidence>
<comment type="caution">
    <text evidence="1">The sequence shown here is derived from an EMBL/GenBank/DDBJ whole genome shotgun (WGS) entry which is preliminary data.</text>
</comment>
<gene>
    <name evidence="1" type="ORF">ABXL37_23120</name>
</gene>
<dbReference type="EMBL" id="JBEWCH010000016">
    <property type="protein sequence ID" value="MET1477152.1"/>
    <property type="molecule type" value="Genomic_DNA"/>
</dbReference>
<name>A0ABV2CDF9_9BURK</name>
<evidence type="ECO:0000313" key="1">
    <source>
        <dbReference type="EMBL" id="MET1477152.1"/>
    </source>
</evidence>
<accession>A0ABV2CDF9</accession>
<sequence length="94" mass="9975">MPVESEVELVDSEVVPVDVVLCAVLVLVEVDVESAVAGDVLVFCDPPLPNPGEFNCVDREANPVDSDVTAVFNVATLPFVVLKPVERDATPVKS</sequence>
<protein>
    <submittedName>
        <fullName evidence="1">Uncharacterized protein</fullName>
    </submittedName>
</protein>